<dbReference type="Pfam" id="PF12697">
    <property type="entry name" value="Abhydrolase_6"/>
    <property type="match status" value="1"/>
</dbReference>
<comment type="caution">
    <text evidence="2">The sequence shown here is derived from an EMBL/GenBank/DDBJ whole genome shotgun (WGS) entry which is preliminary data.</text>
</comment>
<sequence>MTHFVLVHGAFHGGWCWSDIVAGLDAKGHTAVAPDLPGSGDDPTPVSEVTLESAAARIVEELKAEDGPSVLVAHSMGGIVMTQVAAQVPELISKMIYVTAFRPVDGESLLALAGLPEGAGDGVQANSTVAGDPPVVIFDMTKSHEVFGTGVPADIAQAAAERLTPQPASLFATPVSIAGAQLPPTEYVICTQDRAIPPALQELMAARAPEATIHRLDTGHSPFYSAPEELLEILLG</sequence>
<dbReference type="PRINTS" id="PR00111">
    <property type="entry name" value="ABHYDROLASE"/>
</dbReference>
<dbReference type="PANTHER" id="PTHR37017">
    <property type="entry name" value="AB HYDROLASE-1 DOMAIN-CONTAINING PROTEIN-RELATED"/>
    <property type="match status" value="1"/>
</dbReference>
<gene>
    <name evidence="2" type="ORF">Q9R02_13355</name>
</gene>
<evidence type="ECO:0000313" key="3">
    <source>
        <dbReference type="Proteomes" id="UP001232725"/>
    </source>
</evidence>
<organism evidence="2 3">
    <name type="scientific">Arthrobacter horti</name>
    <dbReference type="NCBI Taxonomy" id="3068273"/>
    <lineage>
        <taxon>Bacteria</taxon>
        <taxon>Bacillati</taxon>
        <taxon>Actinomycetota</taxon>
        <taxon>Actinomycetes</taxon>
        <taxon>Micrococcales</taxon>
        <taxon>Micrococcaceae</taxon>
        <taxon>Arthrobacter</taxon>
    </lineage>
</organism>
<dbReference type="InterPro" id="IPR029058">
    <property type="entry name" value="AB_hydrolase_fold"/>
</dbReference>
<keyword evidence="2" id="KW-0378">Hydrolase</keyword>
<accession>A0ABT9IRC7</accession>
<dbReference type="InterPro" id="IPR000073">
    <property type="entry name" value="AB_hydrolase_1"/>
</dbReference>
<dbReference type="EMBL" id="JAVALS010000011">
    <property type="protein sequence ID" value="MDP5228146.1"/>
    <property type="molecule type" value="Genomic_DNA"/>
</dbReference>
<keyword evidence="3" id="KW-1185">Reference proteome</keyword>
<dbReference type="GO" id="GO:0016787">
    <property type="term" value="F:hydrolase activity"/>
    <property type="evidence" value="ECO:0007669"/>
    <property type="project" value="UniProtKB-KW"/>
</dbReference>
<dbReference type="InterPro" id="IPR052897">
    <property type="entry name" value="Sec-Metab_Biosynth_Hydrolase"/>
</dbReference>
<dbReference type="PANTHER" id="PTHR37017:SF11">
    <property type="entry name" value="ESTERASE_LIPASE_THIOESTERASE DOMAIN-CONTAINING PROTEIN"/>
    <property type="match status" value="1"/>
</dbReference>
<dbReference type="Gene3D" id="3.40.50.1820">
    <property type="entry name" value="alpha/beta hydrolase"/>
    <property type="match status" value="1"/>
</dbReference>
<protein>
    <submittedName>
        <fullName evidence="2">Alpha/beta fold hydrolase</fullName>
    </submittedName>
</protein>
<evidence type="ECO:0000259" key="1">
    <source>
        <dbReference type="Pfam" id="PF12697"/>
    </source>
</evidence>
<reference evidence="2 3" key="1">
    <citation type="submission" date="2023-08" db="EMBL/GenBank/DDBJ databases">
        <title>Arthrobacter horti sp. nov., isolated from forest soil.</title>
        <authorList>
            <person name="Park M."/>
        </authorList>
    </citation>
    <scope>NUCLEOTIDE SEQUENCE [LARGE SCALE GENOMIC DNA]</scope>
    <source>
        <strain evidence="2 3">YJM1</strain>
    </source>
</reference>
<name>A0ABT9IRC7_9MICC</name>
<evidence type="ECO:0000313" key="2">
    <source>
        <dbReference type="EMBL" id="MDP5228146.1"/>
    </source>
</evidence>
<feature type="domain" description="AB hydrolase-1" evidence="1">
    <location>
        <begin position="4"/>
        <end position="232"/>
    </location>
</feature>
<dbReference type="RefSeq" id="WP_305997195.1">
    <property type="nucleotide sequence ID" value="NZ_JAVALS010000011.1"/>
</dbReference>
<dbReference type="SUPFAM" id="SSF53474">
    <property type="entry name" value="alpha/beta-Hydrolases"/>
    <property type="match status" value="1"/>
</dbReference>
<dbReference type="Proteomes" id="UP001232725">
    <property type="component" value="Unassembled WGS sequence"/>
</dbReference>
<proteinExistence type="predicted"/>